<keyword evidence="10" id="KW-1185">Reference proteome</keyword>
<organism evidence="9 10">
    <name type="scientific">Coilia grayii</name>
    <name type="common">Gray's grenadier anchovy</name>
    <dbReference type="NCBI Taxonomy" id="363190"/>
    <lineage>
        <taxon>Eukaryota</taxon>
        <taxon>Metazoa</taxon>
        <taxon>Chordata</taxon>
        <taxon>Craniata</taxon>
        <taxon>Vertebrata</taxon>
        <taxon>Euteleostomi</taxon>
        <taxon>Actinopterygii</taxon>
        <taxon>Neopterygii</taxon>
        <taxon>Teleostei</taxon>
        <taxon>Clupei</taxon>
        <taxon>Clupeiformes</taxon>
        <taxon>Clupeoidei</taxon>
        <taxon>Engraulidae</taxon>
        <taxon>Coilinae</taxon>
        <taxon>Coilia</taxon>
    </lineage>
</organism>
<dbReference type="PANTHER" id="PTHR23354">
    <property type="entry name" value="NUCLEOLAR PROTEIN 7/ESTROGEN RECEPTOR COACTIVATOR-RELATED"/>
    <property type="match status" value="1"/>
</dbReference>
<dbReference type="AlphaFoldDB" id="A0ABD1JC02"/>
<evidence type="ECO:0000313" key="9">
    <source>
        <dbReference type="EMBL" id="KAL2084294.1"/>
    </source>
</evidence>
<dbReference type="InterPro" id="IPR006571">
    <property type="entry name" value="TLDc_dom"/>
</dbReference>
<feature type="domain" description="LysM" evidence="7">
    <location>
        <begin position="81"/>
        <end position="124"/>
    </location>
</feature>
<evidence type="ECO:0000313" key="10">
    <source>
        <dbReference type="Proteomes" id="UP001591681"/>
    </source>
</evidence>
<evidence type="ECO:0000256" key="4">
    <source>
        <dbReference type="ARBA" id="ARBA00037112"/>
    </source>
</evidence>
<dbReference type="PROSITE" id="PS51886">
    <property type="entry name" value="TLDC"/>
    <property type="match status" value="1"/>
</dbReference>
<keyword evidence="3" id="KW-0496">Mitochondrion</keyword>
<dbReference type="PANTHER" id="PTHR23354:SF69">
    <property type="entry name" value="OXIDATION RESISTANCE PROTEIN 1"/>
    <property type="match status" value="1"/>
</dbReference>
<feature type="region of interest" description="Disordered" evidence="6">
    <location>
        <begin position="599"/>
        <end position="620"/>
    </location>
</feature>
<evidence type="ECO:0000256" key="3">
    <source>
        <dbReference type="ARBA" id="ARBA00023128"/>
    </source>
</evidence>
<accession>A0ABD1JC02</accession>
<feature type="compositionally biased region" description="Basic and acidic residues" evidence="6">
    <location>
        <begin position="153"/>
        <end position="168"/>
    </location>
</feature>
<dbReference type="Proteomes" id="UP001591681">
    <property type="component" value="Unassembled WGS sequence"/>
</dbReference>
<dbReference type="InterPro" id="IPR036779">
    <property type="entry name" value="LysM_dom_sf"/>
</dbReference>
<name>A0ABD1JC02_9TELE</name>
<evidence type="ECO:0000256" key="1">
    <source>
        <dbReference type="ARBA" id="ARBA00004173"/>
    </source>
</evidence>
<feature type="compositionally biased region" description="Low complexity" evidence="6">
    <location>
        <begin position="133"/>
        <end position="150"/>
    </location>
</feature>
<evidence type="ECO:0000259" key="8">
    <source>
        <dbReference type="PROSITE" id="PS51886"/>
    </source>
</evidence>
<feature type="region of interest" description="Disordered" evidence="6">
    <location>
        <begin position="133"/>
        <end position="179"/>
    </location>
</feature>
<comment type="subcellular location">
    <subcellularLocation>
        <location evidence="1">Mitochondrion</location>
    </subcellularLocation>
</comment>
<dbReference type="SMART" id="SM00584">
    <property type="entry name" value="TLDc"/>
    <property type="match status" value="1"/>
</dbReference>
<dbReference type="Pfam" id="PF01476">
    <property type="entry name" value="LysM"/>
    <property type="match status" value="1"/>
</dbReference>
<dbReference type="SUPFAM" id="SSF54106">
    <property type="entry name" value="LysM domain"/>
    <property type="match status" value="1"/>
</dbReference>
<feature type="compositionally biased region" description="Low complexity" evidence="6">
    <location>
        <begin position="402"/>
        <end position="424"/>
    </location>
</feature>
<feature type="domain" description="TLDc" evidence="8">
    <location>
        <begin position="681"/>
        <end position="842"/>
    </location>
</feature>
<feature type="region of interest" description="Disordered" evidence="6">
    <location>
        <begin position="326"/>
        <end position="345"/>
    </location>
</feature>
<reference evidence="9 10" key="1">
    <citation type="submission" date="2024-09" db="EMBL/GenBank/DDBJ databases">
        <title>A chromosome-level genome assembly of Gray's grenadier anchovy, Coilia grayii.</title>
        <authorList>
            <person name="Fu Z."/>
        </authorList>
    </citation>
    <scope>NUCLEOTIDE SEQUENCE [LARGE SCALE GENOMIC DNA]</scope>
    <source>
        <strain evidence="9">G4</strain>
        <tissue evidence="9">Muscle</tissue>
    </source>
</reference>
<dbReference type="SMART" id="SM00257">
    <property type="entry name" value="LysM"/>
    <property type="match status" value="1"/>
</dbReference>
<dbReference type="InterPro" id="IPR018392">
    <property type="entry name" value="LysM"/>
</dbReference>
<sequence length="842" mass="92194">MDYILSLTGSSARAVRDAISSRIWPATTQEVNVAEHSVSQSLSASKEGNAEAVIRKDTGQKKSVEKKDGRRMSFQRPKGTIEYSVESRDTLNSISLKFDTTPNELVQLNKLFSRNVVPGQVLYVPDPEYVSSVGSSPSISPISPLSPTSSEADLEKVTDSDGPPRSEAHPPPAFSALRQSRVVSSTSEEEEALTEKFLKINCKYITDGKGVVGGVLLVTPNNIMFDPLRTDPLVLQHGCEEYGIMCPLEEVQSAAVYREITDRKISESVPPELEAQWLAANPPAELRLREGGGGYDSASTAPRSTEGSISEDVFTESELSPIREELQSTEELRQDDKSSGASCESVQAAAQAVAAREAEVGGGSGDGTKRGLGSTRGPASQEERPSGGEQSDTDSLTAQPRSSLGSEQTSEEQQQQQPGTPTSSKDQPDGSQGPPSRLASQSSTGGGAGASEGLGGSRPGSVRTRDSESDVEELRKMWKSHTMQQAKEQRDNVQQQSQKEPSAAKAEGPPVFRDRKRSRSHKFLCLRVGKPMKKTFVSNASASMQQYAQRDRKHEYWFAVPQERTEHLYVFFIQWSPDMYGDGLGGLSQEPGFMVVKKLEESESTEEQASTSDNSDTKEWEVASLPEYHRRIDALNSEDLRALCKRLQITTKEEVNSNHGGSITAALEPETFKPNLSEPSDLLEADQIEKIAKHLPPRTIGYPWALAYSTSKHGMSIKTLYRVMQGLDTPVLLVIKDSDGQVFGALASEPFKVSEGFYGTGETFLFTFYPEFEAYKWTGDNLFFIKGDMDSLAFGGGSGEFGLWLDGDLYHGRSHSCKTFGNPMLSQKEDFVVQDIEIWAFE</sequence>
<comment type="similarity">
    <text evidence="2">Belongs to the OXR1 family.</text>
</comment>
<feature type="compositionally biased region" description="Polar residues" evidence="6">
    <location>
        <begin position="481"/>
        <end position="500"/>
    </location>
</feature>
<evidence type="ECO:0000256" key="2">
    <source>
        <dbReference type="ARBA" id="ARBA00009540"/>
    </source>
</evidence>
<feature type="region of interest" description="Disordered" evidence="6">
    <location>
        <begin position="354"/>
        <end position="518"/>
    </location>
</feature>
<evidence type="ECO:0000256" key="6">
    <source>
        <dbReference type="SAM" id="MobiDB-lite"/>
    </source>
</evidence>
<dbReference type="Pfam" id="PF07534">
    <property type="entry name" value="TLD"/>
    <property type="match status" value="1"/>
</dbReference>
<dbReference type="GO" id="GO:0005739">
    <property type="term" value="C:mitochondrion"/>
    <property type="evidence" value="ECO:0007669"/>
    <property type="project" value="UniProtKB-SubCell"/>
</dbReference>
<gene>
    <name evidence="9" type="ORF">ACEWY4_019812</name>
</gene>
<feature type="compositionally biased region" description="Gly residues" evidence="6">
    <location>
        <begin position="444"/>
        <end position="458"/>
    </location>
</feature>
<dbReference type="Gene3D" id="3.10.350.10">
    <property type="entry name" value="LysM domain"/>
    <property type="match status" value="1"/>
</dbReference>
<evidence type="ECO:0000256" key="5">
    <source>
        <dbReference type="ARBA" id="ARBA00040604"/>
    </source>
</evidence>
<dbReference type="EMBL" id="JBHFQA010000017">
    <property type="protein sequence ID" value="KAL2084294.1"/>
    <property type="molecule type" value="Genomic_DNA"/>
</dbReference>
<feature type="compositionally biased region" description="Basic and acidic residues" evidence="6">
    <location>
        <begin position="326"/>
        <end position="338"/>
    </location>
</feature>
<evidence type="ECO:0000259" key="7">
    <source>
        <dbReference type="PROSITE" id="PS51782"/>
    </source>
</evidence>
<protein>
    <recommendedName>
        <fullName evidence="5">Oxidation resistance protein 1</fullName>
    </recommendedName>
</protein>
<proteinExistence type="inferred from homology"/>
<feature type="region of interest" description="Disordered" evidence="6">
    <location>
        <begin position="659"/>
        <end position="678"/>
    </location>
</feature>
<dbReference type="PROSITE" id="PS51782">
    <property type="entry name" value="LYSM"/>
    <property type="match status" value="1"/>
</dbReference>
<feature type="compositionally biased region" description="Polar residues" evidence="6">
    <location>
        <begin position="297"/>
        <end position="308"/>
    </location>
</feature>
<comment type="function">
    <text evidence="4">May be involved in protection from oxidative damage.</text>
</comment>
<comment type="caution">
    <text evidence="9">The sequence shown here is derived from an EMBL/GenBank/DDBJ whole genome shotgun (WGS) entry which is preliminary data.</text>
</comment>
<feature type="compositionally biased region" description="Polar residues" evidence="6">
    <location>
        <begin position="388"/>
        <end position="401"/>
    </location>
</feature>
<feature type="region of interest" description="Disordered" evidence="6">
    <location>
        <begin position="288"/>
        <end position="321"/>
    </location>
</feature>
<feature type="compositionally biased region" description="Basic and acidic residues" evidence="6">
    <location>
        <begin position="463"/>
        <end position="476"/>
    </location>
</feature>